<organism evidence="6 7">
    <name type="scientific">Effrenium voratum</name>
    <dbReference type="NCBI Taxonomy" id="2562239"/>
    <lineage>
        <taxon>Eukaryota</taxon>
        <taxon>Sar</taxon>
        <taxon>Alveolata</taxon>
        <taxon>Dinophyceae</taxon>
        <taxon>Suessiales</taxon>
        <taxon>Symbiodiniaceae</taxon>
        <taxon>Effrenium</taxon>
    </lineage>
</organism>
<dbReference type="InterPro" id="IPR050750">
    <property type="entry name" value="C5-MTase"/>
</dbReference>
<evidence type="ECO:0000256" key="2">
    <source>
        <dbReference type="ARBA" id="ARBA00022679"/>
    </source>
</evidence>
<keyword evidence="7" id="KW-1185">Reference proteome</keyword>
<accession>A0AA36IH20</accession>
<evidence type="ECO:0000313" key="6">
    <source>
        <dbReference type="EMBL" id="CAJ1387651.1"/>
    </source>
</evidence>
<protein>
    <recommendedName>
        <fullName evidence="8">DNA (cytosine-5-)-methyltransferase</fullName>
    </recommendedName>
</protein>
<dbReference type="GO" id="GO:0008168">
    <property type="term" value="F:methyltransferase activity"/>
    <property type="evidence" value="ECO:0007669"/>
    <property type="project" value="UniProtKB-KW"/>
</dbReference>
<evidence type="ECO:0000256" key="5">
    <source>
        <dbReference type="SAM" id="MobiDB-lite"/>
    </source>
</evidence>
<comment type="similarity">
    <text evidence="4">Belongs to the class I-like SAM-binding methyltransferase superfamily. C5-methyltransferase family.</text>
</comment>
<evidence type="ECO:0000256" key="3">
    <source>
        <dbReference type="ARBA" id="ARBA00022691"/>
    </source>
</evidence>
<dbReference type="InterPro" id="IPR029063">
    <property type="entry name" value="SAM-dependent_MTases_sf"/>
</dbReference>
<dbReference type="PANTHER" id="PTHR46098">
    <property type="entry name" value="TRNA (CYTOSINE(38)-C(5))-METHYLTRANSFERASE"/>
    <property type="match status" value="1"/>
</dbReference>
<dbReference type="GO" id="GO:0032259">
    <property type="term" value="P:methylation"/>
    <property type="evidence" value="ECO:0007669"/>
    <property type="project" value="UniProtKB-KW"/>
</dbReference>
<gene>
    <name evidence="6" type="ORF">EVOR1521_LOCUS13678</name>
</gene>
<evidence type="ECO:0008006" key="8">
    <source>
        <dbReference type="Google" id="ProtNLM"/>
    </source>
</evidence>
<evidence type="ECO:0000256" key="1">
    <source>
        <dbReference type="ARBA" id="ARBA00022603"/>
    </source>
</evidence>
<comment type="caution">
    <text evidence="6">The sequence shown here is derived from an EMBL/GenBank/DDBJ whole genome shotgun (WGS) entry which is preliminary data.</text>
</comment>
<proteinExistence type="inferred from homology"/>
<keyword evidence="3 4" id="KW-0949">S-adenosyl-L-methionine</keyword>
<dbReference type="PRINTS" id="PR00105">
    <property type="entry name" value="C5METTRFRASE"/>
</dbReference>
<sequence length="1816" mass="202193">MDNAFARGTVATPFLSNIKRHHASLQHQRALKVIGFTNSQQADKDCPGLDVFKQALDHRLNKCSLRQGIGGENPCGREKLSRLQWCLAESDREISRDFIRRASAIAIAQDGRQNRLLMRFSACAPNLEIKKGILGAQEVIGETISNVVVAMERVIERFATPGWGGPCAQEMDSSLREHLRNSVTIFVADAASNEQGAGRVSKSFFPNLVSIQRDRAHACTRVLKRPWDAVAEIKDTMNRYIMGSNSICQKIHFSQTLQGVFSRFAVACEKNGGNGRRIKHLQAAKHRFASCSLPLQRTVIYIDALISTLVWVATQRDGDDAKAAFEYLDAMSERHLILISMLADISDECSGLLRLVDTESYDLSVRQQAKTIGGRGRVSPELLLACTEQCQAFLVLATNTLKAEFPEHDILTSFRVFDVVKKRGVERDEARHIAFKDRSLQRMAQVFQVDAVALRSQFDEVEPIAMYEATTCRTCSFTAWQTALQRIRARTAGRRQKDHLQALFKVVSFYGAWNGLSTSGVEQSFSILQEGISKHMSEATQSDEQQLLLLSKTDTPHDQLCARAAKGIWSESMANELTFQKTKQYESRVQSYLENALLEDEVEPDLVDVALAVRKEARSANLLLPKNVDGFKTCMGLRVTERDEEVFVAATLLGGMLANKQYSDSKGEKGIALHFAPAIHVLRKVFVSPAFEREKPAIANCSKRAGPAPRFLAAMSPKKQPKNKAKAAAAAAVPAADDAPAAADPGPGEVADVNRAHYAQLEIALQRIMERPLFSNIMHEEPIGINQNAASHSAGHKDERGQTYRLVLHSFRARFDKPIIVAVGANLELSRGNLRRVSPEEVEHAYLFALAAAIEREEPEHVNLRNKIIDDYDALVRTASQRTYELMTYKAAQESAAKKMTAEELYEAWSQQVSESKSALAENVTLNFVQTAIRVYDRVLSVPNLRDMVFVMDNRLGKASPTSQMWTLAKILEKTKNPDQIAWALATMDDLMIFLDCLPNGGAPRQKGLVDLWVLKMDLKDYFLGPFLGKLQLPEADTAMMARRNEKSILGTVRESTRKMVSILENFVAEVISQVKFLSEAIEEVSITNKDHPMATSSKEPGSAHEDVNQGKSLTLKDLCTAQQLETVDDEGKLDDWLTFLLNKFESFCTLVVDHDSKDDLIKVLEQTVLKKVSGPCMLLYDSKVAGEASSNPNIRLPPFQQRHFRRMLQAFTAVRGPGDQENAQEGDLKKTGLVIYMDGGRSGNDTSVSQAFVDSTGRSMNKCRQCFTICYDEESLVDRREKVRGFVNQTESMMCYTLEGLEIEKVARKHYSGTNHGSHIGPVRALPYTARSTSQSPHFLRGLNRPPGSNPVFLAEVLRSFKPACVFRAPDVDHLLIMECIKRKVPIISVCFTSQHADLLKAKVLKSLWDAFQNDDIPELYEATVAVDDAETEKEKAGGDGGDDDTKQKAPAKKQNTADMDDIDDNDAGFAAQAKPKPSRKVQKVQKVQKAVLKRPATAASSQTPARRPPKAVPSQNAAAAILQMIAAWSLNMVIETCEHKHNGVTVASARSGWCSELIALTRLGVRHTCCFACDICRKAKALSTRTYQRHKWFDNVMDESFLRAPTVDFFFSGFPCQSFSTAGLGKGIADLRGIVVFYVLHYIYRAKPKCFLLENVEGLLTNRKPILVLILEVIMEMKDAAGVSWKALDTSQYSGLPHHRVRVFIAGVLAKSQKSDMKWPDPIPMRPLNDFLEKKQPEVALGGLAPGYYNHVKTALTRVINQGDDPFKNQYVVDISCSQKRQAFHERSVTLPDQKPCSVQRALADKRVTLDDKE</sequence>
<evidence type="ECO:0000313" key="7">
    <source>
        <dbReference type="Proteomes" id="UP001178507"/>
    </source>
</evidence>
<dbReference type="PROSITE" id="PS51679">
    <property type="entry name" value="SAM_MT_C5"/>
    <property type="match status" value="1"/>
</dbReference>
<dbReference type="SUPFAM" id="SSF53335">
    <property type="entry name" value="S-adenosyl-L-methionine-dependent methyltransferases"/>
    <property type="match status" value="1"/>
</dbReference>
<reference evidence="6" key="1">
    <citation type="submission" date="2023-08" db="EMBL/GenBank/DDBJ databases">
        <authorList>
            <person name="Chen Y."/>
            <person name="Shah S."/>
            <person name="Dougan E. K."/>
            <person name="Thang M."/>
            <person name="Chan C."/>
        </authorList>
    </citation>
    <scope>NUCLEOTIDE SEQUENCE</scope>
</reference>
<name>A0AA36IH20_9DINO</name>
<dbReference type="Proteomes" id="UP001178507">
    <property type="component" value="Unassembled WGS sequence"/>
</dbReference>
<keyword evidence="2 4" id="KW-0808">Transferase</keyword>
<dbReference type="InterPro" id="IPR001525">
    <property type="entry name" value="C5_MeTfrase"/>
</dbReference>
<dbReference type="Gene3D" id="3.40.50.150">
    <property type="entry name" value="Vaccinia Virus protein VP39"/>
    <property type="match status" value="1"/>
</dbReference>
<feature type="active site" evidence="4">
    <location>
        <position position="1618"/>
    </location>
</feature>
<dbReference type="InterPro" id="IPR018117">
    <property type="entry name" value="C5_DNA_meth_AS"/>
</dbReference>
<evidence type="ECO:0000256" key="4">
    <source>
        <dbReference type="PROSITE-ProRule" id="PRU01016"/>
    </source>
</evidence>
<keyword evidence="1 4" id="KW-0489">Methyltransferase</keyword>
<feature type="region of interest" description="Disordered" evidence="5">
    <location>
        <begin position="1432"/>
        <end position="1515"/>
    </location>
</feature>
<dbReference type="EMBL" id="CAUJNA010001553">
    <property type="protein sequence ID" value="CAJ1387651.1"/>
    <property type="molecule type" value="Genomic_DNA"/>
</dbReference>
<dbReference type="Pfam" id="PF00145">
    <property type="entry name" value="DNA_methylase"/>
    <property type="match status" value="1"/>
</dbReference>
<dbReference type="PROSITE" id="PS00094">
    <property type="entry name" value="C5_MTASE_1"/>
    <property type="match status" value="1"/>
</dbReference>
<feature type="compositionally biased region" description="Basic and acidic residues" evidence="5">
    <location>
        <begin position="1434"/>
        <end position="1449"/>
    </location>
</feature>
<dbReference type="PANTHER" id="PTHR46098:SF1">
    <property type="entry name" value="TRNA (CYTOSINE(38)-C(5))-METHYLTRANSFERASE"/>
    <property type="match status" value="1"/>
</dbReference>